<proteinExistence type="predicted"/>
<evidence type="ECO:0000259" key="9">
    <source>
        <dbReference type="SMART" id="SM00968"/>
    </source>
</evidence>
<feature type="coiled-coil region" evidence="7">
    <location>
        <begin position="1045"/>
        <end position="1149"/>
    </location>
</feature>
<reference evidence="10 11" key="1">
    <citation type="journal article" date="2017" name="Curr. Biol.">
        <title>Genome architecture and evolution of a unichromosomal asexual nematode.</title>
        <authorList>
            <person name="Fradin H."/>
            <person name="Zegar C."/>
            <person name="Gutwein M."/>
            <person name="Lucas J."/>
            <person name="Kovtun M."/>
            <person name="Corcoran D."/>
            <person name="Baugh L.R."/>
            <person name="Kiontke K."/>
            <person name="Gunsalus K."/>
            <person name="Fitch D.H."/>
            <person name="Piano F."/>
        </authorList>
    </citation>
    <scope>NUCLEOTIDE SEQUENCE [LARGE SCALE GENOMIC DNA]</scope>
    <source>
        <strain evidence="10">PF1309</strain>
    </source>
</reference>
<evidence type="ECO:0000256" key="5">
    <source>
        <dbReference type="ARBA" id="ARBA00023242"/>
    </source>
</evidence>
<dbReference type="InterPro" id="IPR027417">
    <property type="entry name" value="P-loop_NTPase"/>
</dbReference>
<protein>
    <recommendedName>
        <fullName evidence="9">SMC hinge domain-containing protein</fullName>
    </recommendedName>
</protein>
<evidence type="ECO:0000256" key="1">
    <source>
        <dbReference type="ARBA" id="ARBA00004123"/>
    </source>
</evidence>
<feature type="domain" description="SMC hinge" evidence="9">
    <location>
        <begin position="873"/>
        <end position="999"/>
    </location>
</feature>
<dbReference type="GO" id="GO:0051301">
    <property type="term" value="P:cell division"/>
    <property type="evidence" value="ECO:0007669"/>
    <property type="project" value="UniProtKB-KW"/>
</dbReference>
<feature type="coiled-coil region" evidence="7">
    <location>
        <begin position="628"/>
        <end position="716"/>
    </location>
</feature>
<dbReference type="GO" id="GO:0007062">
    <property type="term" value="P:sister chromatid cohesion"/>
    <property type="evidence" value="ECO:0007669"/>
    <property type="project" value="TreeGrafter"/>
</dbReference>
<dbReference type="Pfam" id="PF04825">
    <property type="entry name" value="Rad21_Rec8_N"/>
    <property type="match status" value="1"/>
</dbReference>
<dbReference type="GO" id="GO:0005524">
    <property type="term" value="F:ATP binding"/>
    <property type="evidence" value="ECO:0007669"/>
    <property type="project" value="InterPro"/>
</dbReference>
<dbReference type="InterPro" id="IPR006910">
    <property type="entry name" value="Rad21_Rec8_N"/>
</dbReference>
<name>A0A2A2KCZ6_9BILA</name>
<dbReference type="PANTHER" id="PTHR18937:SF12">
    <property type="entry name" value="STRUCTURAL MAINTENANCE OF CHROMOSOMES PROTEIN"/>
    <property type="match status" value="1"/>
</dbReference>
<evidence type="ECO:0000256" key="6">
    <source>
        <dbReference type="ARBA" id="ARBA00023306"/>
    </source>
</evidence>
<evidence type="ECO:0000256" key="4">
    <source>
        <dbReference type="ARBA" id="ARBA00023054"/>
    </source>
</evidence>
<dbReference type="Gene3D" id="1.20.1060.20">
    <property type="match status" value="1"/>
</dbReference>
<dbReference type="SUPFAM" id="SSF52540">
    <property type="entry name" value="P-loop containing nucleoside triphosphate hydrolases"/>
    <property type="match status" value="1"/>
</dbReference>
<dbReference type="SMART" id="SM00968">
    <property type="entry name" value="SMC_hinge"/>
    <property type="match status" value="1"/>
</dbReference>
<evidence type="ECO:0000256" key="2">
    <source>
        <dbReference type="ARBA" id="ARBA00022618"/>
    </source>
</evidence>
<dbReference type="SUPFAM" id="SSF75553">
    <property type="entry name" value="Smc hinge domain"/>
    <property type="match status" value="1"/>
</dbReference>
<feature type="coiled-coil region" evidence="7">
    <location>
        <begin position="529"/>
        <end position="584"/>
    </location>
</feature>
<evidence type="ECO:0000256" key="3">
    <source>
        <dbReference type="ARBA" id="ARBA00022776"/>
    </source>
</evidence>
<feature type="coiled-coil region" evidence="7">
    <location>
        <begin position="1174"/>
        <end position="1299"/>
    </location>
</feature>
<evidence type="ECO:0000313" key="10">
    <source>
        <dbReference type="EMBL" id="PAV71844.1"/>
    </source>
</evidence>
<dbReference type="Gene3D" id="3.40.50.300">
    <property type="entry name" value="P-loop containing nucleotide triphosphate hydrolases"/>
    <property type="match status" value="1"/>
</dbReference>
<dbReference type="Gene3D" id="3.30.70.1620">
    <property type="match status" value="1"/>
</dbReference>
<dbReference type="PANTHER" id="PTHR18937">
    <property type="entry name" value="STRUCTURAL MAINTENANCE OF CHROMOSOMES SMC FAMILY MEMBER"/>
    <property type="match status" value="1"/>
</dbReference>
<keyword evidence="3" id="KW-0498">Mitosis</keyword>
<dbReference type="GO" id="GO:0008278">
    <property type="term" value="C:cohesin complex"/>
    <property type="evidence" value="ECO:0007669"/>
    <property type="project" value="TreeGrafter"/>
</dbReference>
<dbReference type="EMBL" id="LIAE01008909">
    <property type="protein sequence ID" value="PAV71844.1"/>
    <property type="molecule type" value="Genomic_DNA"/>
</dbReference>
<evidence type="ECO:0000313" key="11">
    <source>
        <dbReference type="Proteomes" id="UP000218231"/>
    </source>
</evidence>
<comment type="caution">
    <text evidence="10">The sequence shown here is derived from an EMBL/GenBank/DDBJ whole genome shotgun (WGS) entry which is preliminary data.</text>
</comment>
<dbReference type="Pfam" id="PF02463">
    <property type="entry name" value="SMC_N"/>
    <property type="match status" value="1"/>
</dbReference>
<dbReference type="InterPro" id="IPR003395">
    <property type="entry name" value="RecF/RecN/SMC_N"/>
</dbReference>
<feature type="region of interest" description="Disordered" evidence="8">
    <location>
        <begin position="105"/>
        <end position="177"/>
    </location>
</feature>
<dbReference type="GO" id="GO:0005634">
    <property type="term" value="C:nucleus"/>
    <property type="evidence" value="ECO:0007669"/>
    <property type="project" value="UniProtKB-SubCell"/>
</dbReference>
<comment type="subcellular location">
    <subcellularLocation>
        <location evidence="1">Nucleus</location>
    </subcellularLocation>
</comment>
<gene>
    <name evidence="10" type="ORF">WR25_12468</name>
</gene>
<keyword evidence="11" id="KW-1185">Reference proteome</keyword>
<dbReference type="InterPro" id="IPR036277">
    <property type="entry name" value="SMC_hinge_sf"/>
</dbReference>
<keyword evidence="4 7" id="KW-0175">Coiled coil</keyword>
<feature type="region of interest" description="Disordered" evidence="8">
    <location>
        <begin position="196"/>
        <end position="250"/>
    </location>
</feature>
<evidence type="ECO:0000256" key="8">
    <source>
        <dbReference type="SAM" id="MobiDB-lite"/>
    </source>
</evidence>
<organism evidence="10 11">
    <name type="scientific">Diploscapter pachys</name>
    <dbReference type="NCBI Taxonomy" id="2018661"/>
    <lineage>
        <taxon>Eukaryota</taxon>
        <taxon>Metazoa</taxon>
        <taxon>Ecdysozoa</taxon>
        <taxon>Nematoda</taxon>
        <taxon>Chromadorea</taxon>
        <taxon>Rhabditida</taxon>
        <taxon>Rhabditina</taxon>
        <taxon>Rhabditomorpha</taxon>
        <taxon>Rhabditoidea</taxon>
        <taxon>Rhabditidae</taxon>
        <taxon>Diploscapter</taxon>
    </lineage>
</organism>
<dbReference type="OrthoDB" id="413649at2759"/>
<dbReference type="STRING" id="2018661.A0A2A2KCZ6"/>
<feature type="compositionally biased region" description="Basic and acidic residues" evidence="8">
    <location>
        <begin position="136"/>
        <end position="146"/>
    </location>
</feature>
<keyword evidence="6" id="KW-0131">Cell cycle</keyword>
<sequence length="1375" mass="157827">MFVSYCLFGNGSKFHFAWLAAMGTGDVSSVTKRQAMQADIIDICNSIESHSVLQEACGPKNMTKQFDLYTRSTLCLGLTVLLRKKAEFFLADSRALSVNVLPTTPRTAPVKRSKPNQDQEDDEAGDQHMLRKRKRHEPDPLADPRMRNLFTMPEDPAPTQPDWFNPDDYFGDETVGPLQNQSSMFFIEPAVSNEPPIEVQDQPQNQQDPQEEPRSNPINPNETQEDPGPSPQEIPVQQPNPLVMTPRPPKRTRKLIDHDIAISYEIRKDEMTRPIVKKNRFLPLWNRIIENDPNARDKQEEIEVIKRFVTTEVFQAPREDIPPESPIIPPFSPDNIQIPRDEQPGSTPVLIPPPSLVERNPLPLGQIIYLTLMDFKSYGGTTAVGDFEEFTVISGRNGSGKSNLLDAIRFVLNERLSKKDRGLNPQFLIHGSNCGKPSADRCAVELLFQLPDGQRTTFRREYRKTGCTYEVDGRRMASSEDYTKQLEKAGIHLNAKNFVVQQGKISQVATMKPKERADLFQRICGSHKLRKEDEKLQAELLEKQQMKDKLFEKSKFVNKVANEKRKIKDSLELLNRERRQLNHLSVQLCLFKLLAKDKSIEKVQQKMDDYAAAITAVETSMTEADMKIVELQEQLKETALLIRNKRKTVETKEMEAITLEHAKAIANVEMQEKSIKENESEREGLEREKGNVDEEVETINKKINELKKQMDAMESAMSQSDSPNLQLSQISLREYKQLERTFLEEAAQLVANRELLQTQLDKAAVIATNHENAAERLEQNERSAKEKKAILEQKIKDLNDRKVKVEEILNETLIERDNNEENLAKLKNDDKKKLNELQKLNASLREFSIQQEYSRRSNRKEQVVERLRIFFPGKIFGRVSDFIELSSRKYSLAVTRTVGSLWDAIICDSLSVGEEAIKYLTKNRFDRETFIPVAVGNVTPSLNQLRAMVAALGKRPNEICPVYDLLNLDKIDSKIKGVLHHICGLNVFVDDENDARQLSIGQLMANGKRYNAVCLNGTMYSRNGMIKGGRRDLESRMRQISDKDIEQKRSKKAELEVDVSKLRRDMRDIEMELPRLNATIQAERKRLENLEKAIDGLKEDKQKMEDELREAGKNILTARNSLEKAKEEADKVRKDLAANNKKIAEKQDQIFEQFCQKHGLNSIRQYQDGYLLMMTSCEDEHNRLEAQMTNYKAELKLAKESAKNLQKKIDTIGKVLKEKHAKLTKLEKKKDEEVKKRKAMEEEVKKMKKLIGEHEKDIDKYNAEIAVCKKNRQKLQSDKMTAERKKERAKNEKTSLSFERSQLIHLSKLDGLDLPLSQGGFVDISANYSEILSQATSDTEMDKSVVEEIVNTYAPLHPDYDQLDETYQAHFLMYK</sequence>
<accession>A0A2A2KCZ6</accession>
<keyword evidence="5" id="KW-0539">Nucleus</keyword>
<keyword evidence="2" id="KW-0132">Cell division</keyword>
<feature type="coiled-coil region" evidence="7">
    <location>
        <begin position="760"/>
        <end position="843"/>
    </location>
</feature>
<dbReference type="Proteomes" id="UP000218231">
    <property type="component" value="Unassembled WGS sequence"/>
</dbReference>
<dbReference type="InterPro" id="IPR010935">
    <property type="entry name" value="SMC_hinge"/>
</dbReference>
<dbReference type="GO" id="GO:0003677">
    <property type="term" value="F:DNA binding"/>
    <property type="evidence" value="ECO:0007669"/>
    <property type="project" value="TreeGrafter"/>
</dbReference>
<evidence type="ECO:0000256" key="7">
    <source>
        <dbReference type="SAM" id="Coils"/>
    </source>
</evidence>